<feature type="transmembrane region" description="Helical" evidence="2">
    <location>
        <begin position="7"/>
        <end position="28"/>
    </location>
</feature>
<evidence type="ECO:0000256" key="1">
    <source>
        <dbReference type="SAM" id="MobiDB-lite"/>
    </source>
</evidence>
<keyword evidence="2" id="KW-0812">Transmembrane</keyword>
<reference evidence="3" key="1">
    <citation type="submission" date="2016-11" db="UniProtKB">
        <authorList>
            <consortium name="WormBaseParasite"/>
        </authorList>
    </citation>
    <scope>IDENTIFICATION</scope>
    <source>
        <strain evidence="3">pt0022</strain>
    </source>
</reference>
<feature type="transmembrane region" description="Helical" evidence="2">
    <location>
        <begin position="76"/>
        <end position="102"/>
    </location>
</feature>
<keyword evidence="2" id="KW-1133">Transmembrane helix</keyword>
<feature type="transmembrane region" description="Helical" evidence="2">
    <location>
        <begin position="148"/>
        <end position="167"/>
    </location>
</feature>
<evidence type="ECO:0000313" key="3">
    <source>
        <dbReference type="WBParaSite" id="maker-PairedContig_292-snap-gene-0.3-mRNA-1"/>
    </source>
</evidence>
<accession>A0A1I8EL65</accession>
<organism evidence="3">
    <name type="scientific">Wuchereria bancrofti</name>
    <dbReference type="NCBI Taxonomy" id="6293"/>
    <lineage>
        <taxon>Eukaryota</taxon>
        <taxon>Metazoa</taxon>
        <taxon>Ecdysozoa</taxon>
        <taxon>Nematoda</taxon>
        <taxon>Chromadorea</taxon>
        <taxon>Rhabditida</taxon>
        <taxon>Spirurina</taxon>
        <taxon>Spiruromorpha</taxon>
        <taxon>Filarioidea</taxon>
        <taxon>Onchocercidae</taxon>
        <taxon>Wuchereria</taxon>
    </lineage>
</organism>
<proteinExistence type="predicted"/>
<protein>
    <submittedName>
        <fullName evidence="3">Uncharacterized protein</fullName>
    </submittedName>
</protein>
<feature type="transmembrane region" description="Helical" evidence="2">
    <location>
        <begin position="109"/>
        <end position="133"/>
    </location>
</feature>
<feature type="region of interest" description="Disordered" evidence="1">
    <location>
        <begin position="258"/>
        <end position="295"/>
    </location>
</feature>
<evidence type="ECO:0000256" key="2">
    <source>
        <dbReference type="SAM" id="Phobius"/>
    </source>
</evidence>
<sequence length="295" mass="33800">MDCLHNLTIFIALWNIIYSILQIVIFAWQTKYVKNRQWEFENRQIPIDGTIDNFQARFPGLYGILTETPERRRINALFALAITSLITALLHLILSILLFYGVSTKRINFILPWFFTILPLIILSTIYAIIWWSGDIFDTQLIMSVTEFVLSLPINSICVVIVLLFFFRIKKSLKSIKHLENVNYARNSLINKTNSKMPSWKNDWNVELSKEFTSQKRIMKQKDRNYDLLHNSYICTSSLPKENSKQLHLTADHLAEHNRILSNEDNPPRSPGGPSRPGIPGSPASPCSPGGPSGP</sequence>
<keyword evidence="2" id="KW-0472">Membrane</keyword>
<dbReference type="WBParaSite" id="maker-PairedContig_292-snap-gene-0.3-mRNA-1">
    <property type="protein sequence ID" value="maker-PairedContig_292-snap-gene-0.3-mRNA-1"/>
    <property type="gene ID" value="maker-PairedContig_292-snap-gene-0.3"/>
</dbReference>
<dbReference type="PANTHER" id="PTHR36694:SF8">
    <property type="entry name" value="MARVEL DOMAIN-CONTAINING PROTEIN"/>
    <property type="match status" value="1"/>
</dbReference>
<name>A0A1I8EL65_WUCBA</name>
<dbReference type="AlphaFoldDB" id="A0A1I8EL65"/>
<dbReference type="PANTHER" id="PTHR36694">
    <property type="entry name" value="PASIFLORA 1, ISOFORM A-RELATED"/>
    <property type="match status" value="1"/>
</dbReference>
<feature type="compositionally biased region" description="Low complexity" evidence="1">
    <location>
        <begin position="272"/>
        <end position="295"/>
    </location>
</feature>